<proteinExistence type="predicted"/>
<dbReference type="RefSeq" id="WP_209141116.1">
    <property type="nucleotide sequence ID" value="NZ_JAGHKO010000005.1"/>
</dbReference>
<protein>
    <recommendedName>
        <fullName evidence="3">Outer membrane protein beta-barrel domain-containing protein</fullName>
    </recommendedName>
</protein>
<gene>
    <name evidence="1" type="ORF">J7I42_22410</name>
</gene>
<keyword evidence="2" id="KW-1185">Reference proteome</keyword>
<evidence type="ECO:0000313" key="2">
    <source>
        <dbReference type="Proteomes" id="UP000677244"/>
    </source>
</evidence>
<dbReference type="Proteomes" id="UP000677244">
    <property type="component" value="Unassembled WGS sequence"/>
</dbReference>
<reference evidence="1 2" key="1">
    <citation type="submission" date="2021-03" db="EMBL/GenBank/DDBJ databases">
        <title>Assistant Professor.</title>
        <authorList>
            <person name="Huq M.A."/>
        </authorList>
    </citation>
    <scope>NUCLEOTIDE SEQUENCE [LARGE SCALE GENOMIC DNA]</scope>
    <source>
        <strain evidence="1 2">MAH-29</strain>
    </source>
</reference>
<evidence type="ECO:0000313" key="1">
    <source>
        <dbReference type="EMBL" id="MBO9203061.1"/>
    </source>
</evidence>
<dbReference type="EMBL" id="JAGHKO010000005">
    <property type="protein sequence ID" value="MBO9203061.1"/>
    <property type="molecule type" value="Genomic_DNA"/>
</dbReference>
<comment type="caution">
    <text evidence="1">The sequence shown here is derived from an EMBL/GenBank/DDBJ whole genome shotgun (WGS) entry which is preliminary data.</text>
</comment>
<organism evidence="1 2">
    <name type="scientific">Niastella soli</name>
    <dbReference type="NCBI Taxonomy" id="2821487"/>
    <lineage>
        <taxon>Bacteria</taxon>
        <taxon>Pseudomonadati</taxon>
        <taxon>Bacteroidota</taxon>
        <taxon>Chitinophagia</taxon>
        <taxon>Chitinophagales</taxon>
        <taxon>Chitinophagaceae</taxon>
        <taxon>Niastella</taxon>
    </lineage>
</organism>
<dbReference type="SUPFAM" id="SSF56935">
    <property type="entry name" value="Porins"/>
    <property type="match status" value="1"/>
</dbReference>
<name>A0ABS3YYQ4_9BACT</name>
<evidence type="ECO:0008006" key="3">
    <source>
        <dbReference type="Google" id="ProtNLM"/>
    </source>
</evidence>
<sequence length="866" mass="97525">MAFATVKFKTTVSGTANFYCITSANGFYELTINNNKDTKGIIEVSAIGFEVKQLVLENLSNGSLNLPIILSPLDHALPGVIIKSEPAIQVKGDTISFRAEAFKQGNERSIASLLSNMPGFTVTENGRILFNGQAIDRILIEGDDLTGKQYEQLTKTLGINGIDKFQVINNYIDPENITASIYNAKSQVLNIKYKKNFLSKTFGNIEANGGYPLKNYYLNGQIISLLSKAKFITTGNYNTTGHLPANIQQPANDNLFKNSDDFLDLSLLGFSPVARISDIKSNYQNDLMIASNRSLQTGFNGFFKIGNRFTIKTNSNFVDNQFVQSGLTVRNILTVPQPLTITQSQQILKHNNLLNNKISINYRDGKNNQLVLLLNNQYEDALHENNSTLLFKEFQDTLNGFGSQFGLKLSYNHINLNNSAIRANFEYHSLHAPYAYSQFPSNFDGFFKKGSNATAISQNEKHDDSYWRGTLAYLLKYKKHAVSIEAGFNKQQAKFDNNINLQNAVGQVDLVRSDSVNNILYDQTNINLKVRDVFTINRLLTLVAEGSVLYLINEKGNKYNGKNNDRFHRMYFLPALSANMQLNKFNKLNFSFSARNIASSIQDISDGFTINGLTRVSKGSAAIGSSTAYTGNLIYSFIDLIGQKLLFFSGIVYQKLPDLYLYNQLPDPYYTLAYKIPSSTTTTTTSFFSRADKYLFDMKIKISPQLSFSTGITNSMLNYEKRKNRFNQLKTSCEMAFNFAPFNIKGGVDYAFSWQKNNSSTQEQLKNSILKWNMDITWKISPAVLFNTRIDANNVNPSGQRASSFLLTSAELNIHSKNNRFQWGARCKNLLNQKHYTYSSILPTETVVERYQLLPLMVMGFIGLQF</sequence>
<accession>A0ABS3YYQ4</accession>